<feature type="transmembrane region" description="Helical" evidence="6">
    <location>
        <begin position="217"/>
        <end position="240"/>
    </location>
</feature>
<name>A0A7W5BUD1_9GAMM</name>
<evidence type="ECO:0000256" key="5">
    <source>
        <dbReference type="ARBA" id="ARBA00023136"/>
    </source>
</evidence>
<keyword evidence="4 6" id="KW-1133">Transmembrane helix</keyword>
<evidence type="ECO:0000256" key="6">
    <source>
        <dbReference type="SAM" id="Phobius"/>
    </source>
</evidence>
<accession>A0A7W5BUD1</accession>
<evidence type="ECO:0000313" key="7">
    <source>
        <dbReference type="EMBL" id="MBB3139289.1"/>
    </source>
</evidence>
<feature type="transmembrane region" description="Helical" evidence="6">
    <location>
        <begin position="168"/>
        <end position="197"/>
    </location>
</feature>
<sequence>MSQSQQHTQTSAPSASTAQKWYQRVPDPMVLIFLILVAAYLMTFIVPAGEYQREMLDNGRTSVIPDSFRYLADVANLHVFDIFVAIPEGLIAASQYLFIVFIAGGLFHILQRTGALENAIGVAVHRVGAENSARSRNLIIVAGTFIYGFFGVAVGFENNIALVPIGVLIATAIGCSRLVGVTMAVGGIGIGFALSPINPYTVGVAQGIGELPTFSGWGLRTLMVVGCLATLSAFICRYVVHIDYRDDQPAELTKRLEDYTLTRRDLMTLGIFVAGLVIMLIGVFTRDWYINEIAGMFLLMAIVIGFANGLGANELVKQMMEGASTVTAGALVIGVAASIQVILKDAQIIDTIVHGLSGLVGDMPTALAAVAASIIQGIINLFVPSGSGQALVTMPILIPLADLIDMSRQLMITAFQVGDGLTNLIVPTSGGTLAMLALGRVSYAQWLRVIMPLMVLVYAMCWVALIAGYYLGY</sequence>
<feature type="transmembrane region" description="Helical" evidence="6">
    <location>
        <begin position="450"/>
        <end position="471"/>
    </location>
</feature>
<dbReference type="GO" id="GO:0005886">
    <property type="term" value="C:plasma membrane"/>
    <property type="evidence" value="ECO:0007669"/>
    <property type="project" value="UniProtKB-SubCell"/>
</dbReference>
<keyword evidence="5 6" id="KW-0472">Membrane</keyword>
<dbReference type="Proteomes" id="UP000525987">
    <property type="component" value="Unassembled WGS sequence"/>
</dbReference>
<feature type="transmembrane region" description="Helical" evidence="6">
    <location>
        <begin position="322"/>
        <end position="343"/>
    </location>
</feature>
<protein>
    <submittedName>
        <fullName evidence="7">Putative ion transporter superfamily protein YfcC</fullName>
    </submittedName>
</protein>
<feature type="transmembrane region" description="Helical" evidence="6">
    <location>
        <begin position="363"/>
        <end position="383"/>
    </location>
</feature>
<dbReference type="InterPro" id="IPR051679">
    <property type="entry name" value="DASS-Related_Transporters"/>
</dbReference>
<feature type="transmembrane region" description="Helical" evidence="6">
    <location>
        <begin position="29"/>
        <end position="48"/>
    </location>
</feature>
<keyword evidence="3 6" id="KW-0812">Transmembrane</keyword>
<dbReference type="PANTHER" id="PTHR43652">
    <property type="entry name" value="BASIC AMINO ACID ANTIPORTER YFCC-RELATED"/>
    <property type="match status" value="1"/>
</dbReference>
<evidence type="ECO:0000256" key="3">
    <source>
        <dbReference type="ARBA" id="ARBA00022692"/>
    </source>
</evidence>
<feature type="transmembrane region" description="Helical" evidence="6">
    <location>
        <begin position="420"/>
        <end position="438"/>
    </location>
</feature>
<evidence type="ECO:0000256" key="4">
    <source>
        <dbReference type="ARBA" id="ARBA00022989"/>
    </source>
</evidence>
<feature type="transmembrane region" description="Helical" evidence="6">
    <location>
        <begin position="93"/>
        <end position="110"/>
    </location>
</feature>
<keyword evidence="2" id="KW-1003">Cell membrane</keyword>
<dbReference type="PANTHER" id="PTHR43652:SF2">
    <property type="entry name" value="BASIC AMINO ACID ANTIPORTER YFCC-RELATED"/>
    <property type="match status" value="1"/>
</dbReference>
<keyword evidence="8" id="KW-1185">Reference proteome</keyword>
<dbReference type="Pfam" id="PF03606">
    <property type="entry name" value="DcuC"/>
    <property type="match status" value="1"/>
</dbReference>
<proteinExistence type="predicted"/>
<dbReference type="EMBL" id="JACHXM010000001">
    <property type="protein sequence ID" value="MBB3139289.1"/>
    <property type="molecule type" value="Genomic_DNA"/>
</dbReference>
<reference evidence="7 8" key="1">
    <citation type="submission" date="2020-08" db="EMBL/GenBank/DDBJ databases">
        <title>Genomic Encyclopedia of Type Strains, Phase III (KMG-III): the genomes of soil and plant-associated and newly described type strains.</title>
        <authorList>
            <person name="Whitman W."/>
        </authorList>
    </citation>
    <scope>NUCLEOTIDE SEQUENCE [LARGE SCALE GENOMIC DNA]</scope>
    <source>
        <strain evidence="7 8">CECT 5995</strain>
    </source>
</reference>
<dbReference type="InterPro" id="IPR018385">
    <property type="entry name" value="C4_dicarb_anaerob_car-like"/>
</dbReference>
<feature type="transmembrane region" description="Helical" evidence="6">
    <location>
        <begin position="261"/>
        <end position="282"/>
    </location>
</feature>
<dbReference type="RefSeq" id="WP_246392693.1">
    <property type="nucleotide sequence ID" value="NZ_JACHXM010000001.1"/>
</dbReference>
<organism evidence="7 8">
    <name type="scientific">Halomonas organivorans</name>
    <dbReference type="NCBI Taxonomy" id="257772"/>
    <lineage>
        <taxon>Bacteria</taxon>
        <taxon>Pseudomonadati</taxon>
        <taxon>Pseudomonadota</taxon>
        <taxon>Gammaproteobacteria</taxon>
        <taxon>Oceanospirillales</taxon>
        <taxon>Halomonadaceae</taxon>
        <taxon>Halomonas</taxon>
    </lineage>
</organism>
<comment type="caution">
    <text evidence="7">The sequence shown here is derived from an EMBL/GenBank/DDBJ whole genome shotgun (WGS) entry which is preliminary data.</text>
</comment>
<feature type="transmembrane region" description="Helical" evidence="6">
    <location>
        <begin position="288"/>
        <end position="310"/>
    </location>
</feature>
<feature type="transmembrane region" description="Helical" evidence="6">
    <location>
        <begin position="390"/>
        <end position="408"/>
    </location>
</feature>
<feature type="transmembrane region" description="Helical" evidence="6">
    <location>
        <begin position="138"/>
        <end position="156"/>
    </location>
</feature>
<evidence type="ECO:0000256" key="1">
    <source>
        <dbReference type="ARBA" id="ARBA00004651"/>
    </source>
</evidence>
<comment type="subcellular location">
    <subcellularLocation>
        <location evidence="1">Cell membrane</location>
        <topology evidence="1">Multi-pass membrane protein</topology>
    </subcellularLocation>
</comment>
<evidence type="ECO:0000313" key="8">
    <source>
        <dbReference type="Proteomes" id="UP000525987"/>
    </source>
</evidence>
<dbReference type="AlphaFoldDB" id="A0A7W5BUD1"/>
<gene>
    <name evidence="7" type="ORF">FHR96_000135</name>
</gene>
<evidence type="ECO:0000256" key="2">
    <source>
        <dbReference type="ARBA" id="ARBA00022475"/>
    </source>
</evidence>